<sequence>MEWLQQVNSPEFILRSLNAWIIQNWTRQNRTECLLIGLSDLKSLVEDQQAHGTKVDIEVLNALLTWINFVRNERNDMKDLHSTELCGVLNKLKPNRVKLLQLCRKGKTDLLARKILTAFAYAPELGKMLDQPDEVHFSTASVLDCLVQVLQSYPRVKKAFYGNDSDGDWTAMESLLAMHQDTRGWVMKN</sequence>
<dbReference type="AlphaFoldDB" id="A0A225UYE1"/>
<comment type="caution">
    <text evidence="1">The sequence shown here is derived from an EMBL/GenBank/DDBJ whole genome shotgun (WGS) entry which is preliminary data.</text>
</comment>
<name>A0A225UYE1_9STRA</name>
<evidence type="ECO:0000313" key="1">
    <source>
        <dbReference type="EMBL" id="OWY97952.1"/>
    </source>
</evidence>
<keyword evidence="2" id="KW-1185">Reference proteome</keyword>
<gene>
    <name evidence="1" type="ORF">PHMEG_00031401</name>
</gene>
<dbReference type="InterPro" id="IPR029030">
    <property type="entry name" value="Caspase-like_dom_sf"/>
</dbReference>
<dbReference type="Proteomes" id="UP000198211">
    <property type="component" value="Unassembled WGS sequence"/>
</dbReference>
<proteinExistence type="predicted"/>
<dbReference type="SUPFAM" id="SSF52129">
    <property type="entry name" value="Caspase-like"/>
    <property type="match status" value="1"/>
</dbReference>
<accession>A0A225UYE1</accession>
<dbReference type="EMBL" id="NBNE01009905">
    <property type="protein sequence ID" value="OWY97952.1"/>
    <property type="molecule type" value="Genomic_DNA"/>
</dbReference>
<evidence type="ECO:0000313" key="2">
    <source>
        <dbReference type="Proteomes" id="UP000198211"/>
    </source>
</evidence>
<protein>
    <submittedName>
        <fullName evidence="1">Uncharacterized protein</fullName>
    </submittedName>
</protein>
<organism evidence="1 2">
    <name type="scientific">Phytophthora megakarya</name>
    <dbReference type="NCBI Taxonomy" id="4795"/>
    <lineage>
        <taxon>Eukaryota</taxon>
        <taxon>Sar</taxon>
        <taxon>Stramenopiles</taxon>
        <taxon>Oomycota</taxon>
        <taxon>Peronosporomycetes</taxon>
        <taxon>Peronosporales</taxon>
        <taxon>Peronosporaceae</taxon>
        <taxon>Phytophthora</taxon>
    </lineage>
</organism>
<reference evidence="2" key="1">
    <citation type="submission" date="2017-03" db="EMBL/GenBank/DDBJ databases">
        <title>Phytopthora megakarya and P. palmivora, two closely related causual agents of cacao black pod achieved similar genome size and gene model numbers by different mechanisms.</title>
        <authorList>
            <person name="Ali S."/>
            <person name="Shao J."/>
            <person name="Larry D.J."/>
            <person name="Kronmiller B."/>
            <person name="Shen D."/>
            <person name="Strem M.D."/>
            <person name="Melnick R.L."/>
            <person name="Guiltinan M.J."/>
            <person name="Tyler B.M."/>
            <person name="Meinhardt L.W."/>
            <person name="Bailey B.A."/>
        </authorList>
    </citation>
    <scope>NUCLEOTIDE SEQUENCE [LARGE SCALE GENOMIC DNA]</scope>
    <source>
        <strain evidence="2">zdho120</strain>
    </source>
</reference>